<dbReference type="InterPro" id="IPR036259">
    <property type="entry name" value="MFS_trans_sf"/>
</dbReference>
<dbReference type="SUPFAM" id="SSF103473">
    <property type="entry name" value="MFS general substrate transporter"/>
    <property type="match status" value="1"/>
</dbReference>
<feature type="transmembrane region" description="Helical" evidence="6">
    <location>
        <begin position="117"/>
        <end position="138"/>
    </location>
</feature>
<evidence type="ECO:0000313" key="8">
    <source>
        <dbReference type="EMBL" id="MBI1683776.1"/>
    </source>
</evidence>
<evidence type="ECO:0000313" key="9">
    <source>
        <dbReference type="Proteomes" id="UP000639859"/>
    </source>
</evidence>
<feature type="transmembrane region" description="Helical" evidence="6">
    <location>
        <begin position="234"/>
        <end position="251"/>
    </location>
</feature>
<evidence type="ECO:0000256" key="6">
    <source>
        <dbReference type="SAM" id="Phobius"/>
    </source>
</evidence>
<feature type="transmembrane region" description="Helical" evidence="6">
    <location>
        <begin position="150"/>
        <end position="172"/>
    </location>
</feature>
<dbReference type="EMBL" id="JADWOX010000004">
    <property type="protein sequence ID" value="MBI1683776.1"/>
    <property type="molecule type" value="Genomic_DNA"/>
</dbReference>
<keyword evidence="5 6" id="KW-0472">Membrane</keyword>
<comment type="subcellular location">
    <subcellularLocation>
        <location evidence="1">Membrane</location>
        <topology evidence="1">Multi-pass membrane protein</topology>
    </subcellularLocation>
</comment>
<dbReference type="InterPro" id="IPR020846">
    <property type="entry name" value="MFS_dom"/>
</dbReference>
<feature type="transmembrane region" description="Helical" evidence="6">
    <location>
        <begin position="403"/>
        <end position="423"/>
    </location>
</feature>
<keyword evidence="2" id="KW-0813">Transport</keyword>
<feature type="transmembrane region" description="Helical" evidence="6">
    <location>
        <begin position="303"/>
        <end position="323"/>
    </location>
</feature>
<dbReference type="Gene3D" id="1.20.1250.20">
    <property type="entry name" value="MFS general substrate transporter like domains"/>
    <property type="match status" value="1"/>
</dbReference>
<dbReference type="CDD" id="cd17328">
    <property type="entry name" value="MFS_spinster_like"/>
    <property type="match status" value="1"/>
</dbReference>
<gene>
    <name evidence="8" type="ORF">I4Q42_08855</name>
</gene>
<accession>A0ABS0SWY3</accession>
<organism evidence="8 9">
    <name type="scientific">Caulobacter hibisci</name>
    <dbReference type="NCBI Taxonomy" id="2035993"/>
    <lineage>
        <taxon>Bacteria</taxon>
        <taxon>Pseudomonadati</taxon>
        <taxon>Pseudomonadota</taxon>
        <taxon>Alphaproteobacteria</taxon>
        <taxon>Caulobacterales</taxon>
        <taxon>Caulobacteraceae</taxon>
        <taxon>Caulobacter</taxon>
    </lineage>
</organism>
<feature type="transmembrane region" description="Helical" evidence="6">
    <location>
        <begin position="23"/>
        <end position="46"/>
    </location>
</feature>
<dbReference type="Pfam" id="PF07690">
    <property type="entry name" value="MFS_1"/>
    <property type="match status" value="1"/>
</dbReference>
<proteinExistence type="predicted"/>
<evidence type="ECO:0000256" key="3">
    <source>
        <dbReference type="ARBA" id="ARBA00022692"/>
    </source>
</evidence>
<keyword evidence="9" id="KW-1185">Reference proteome</keyword>
<dbReference type="RefSeq" id="WP_198575701.1">
    <property type="nucleotide sequence ID" value="NZ_JADWOX010000004.1"/>
</dbReference>
<feature type="transmembrane region" description="Helical" evidence="6">
    <location>
        <begin position="92"/>
        <end position="111"/>
    </location>
</feature>
<evidence type="ECO:0000256" key="1">
    <source>
        <dbReference type="ARBA" id="ARBA00004141"/>
    </source>
</evidence>
<keyword evidence="4 6" id="KW-1133">Transmembrane helix</keyword>
<feature type="transmembrane region" description="Helical" evidence="6">
    <location>
        <begin position="271"/>
        <end position="291"/>
    </location>
</feature>
<dbReference type="InterPro" id="IPR044770">
    <property type="entry name" value="MFS_spinster-like"/>
</dbReference>
<name>A0ABS0SWY3_9CAUL</name>
<feature type="transmembrane region" description="Helical" evidence="6">
    <location>
        <begin position="329"/>
        <end position="350"/>
    </location>
</feature>
<dbReference type="Proteomes" id="UP000639859">
    <property type="component" value="Unassembled WGS sequence"/>
</dbReference>
<keyword evidence="3 6" id="KW-0812">Transmembrane</keyword>
<dbReference type="InterPro" id="IPR011701">
    <property type="entry name" value="MFS"/>
</dbReference>
<dbReference type="PROSITE" id="PS50850">
    <property type="entry name" value="MFS"/>
    <property type="match status" value="1"/>
</dbReference>
<feature type="domain" description="Major facilitator superfamily (MFS) profile" evidence="7">
    <location>
        <begin position="25"/>
        <end position="431"/>
    </location>
</feature>
<sequence>MADAAIADATPAPAASKVSSRAWVVLAMLTLVYTFSWIDRFLLIILVDPISRDLKVSNTEIGLLTGFGSSLLYSLAGFPIARLADKGSRRAIIAAAIGTWSTLTVISGFVGNFMGLALARFGIAVSSAGCSPAAYSLISDYFPQARRGAAIAVYSLGISIGMWAGLTFGGVLEDHFGWRSAFLIVGFPGMIVAALFFLIVREPPRGTFDAATEENARQYSLKEAAGHIITHPSFLPIALGFALISASASAFENWVPTYMIRVQHLSSTEVGSVSGLLQGVTGFVGTLIFGFAADRLGNRDQRWYLWLPMIGIAVMGPAILLFFKTSGPTAYLCYFVAELAGSAFSAPLFAAGQMLLPPRLRAVGMASMLFVLNVIGMGVGPFLTGWLSDFFAARGAAEGLAPAISLMQLNAVGGGICLLYAAARLGRPARA</sequence>
<dbReference type="PANTHER" id="PTHR23505">
    <property type="entry name" value="SPINSTER"/>
    <property type="match status" value="1"/>
</dbReference>
<feature type="transmembrane region" description="Helical" evidence="6">
    <location>
        <begin position="61"/>
        <end position="80"/>
    </location>
</feature>
<dbReference type="PANTHER" id="PTHR23505:SF79">
    <property type="entry name" value="PROTEIN SPINSTER"/>
    <property type="match status" value="1"/>
</dbReference>
<comment type="caution">
    <text evidence="8">The sequence shown here is derived from an EMBL/GenBank/DDBJ whole genome shotgun (WGS) entry which is preliminary data.</text>
</comment>
<feature type="transmembrane region" description="Helical" evidence="6">
    <location>
        <begin position="362"/>
        <end position="383"/>
    </location>
</feature>
<evidence type="ECO:0000259" key="7">
    <source>
        <dbReference type="PROSITE" id="PS50850"/>
    </source>
</evidence>
<feature type="transmembrane region" description="Helical" evidence="6">
    <location>
        <begin position="178"/>
        <end position="200"/>
    </location>
</feature>
<evidence type="ECO:0000256" key="4">
    <source>
        <dbReference type="ARBA" id="ARBA00022989"/>
    </source>
</evidence>
<evidence type="ECO:0000256" key="2">
    <source>
        <dbReference type="ARBA" id="ARBA00022448"/>
    </source>
</evidence>
<protein>
    <submittedName>
        <fullName evidence="8">MFS transporter</fullName>
    </submittedName>
</protein>
<evidence type="ECO:0000256" key="5">
    <source>
        <dbReference type="ARBA" id="ARBA00023136"/>
    </source>
</evidence>
<reference evidence="8 9" key="1">
    <citation type="submission" date="2020-11" db="EMBL/GenBank/DDBJ databases">
        <title>genome sequence of strain KACC 18849.</title>
        <authorList>
            <person name="Gao J."/>
            <person name="Zhang X."/>
        </authorList>
    </citation>
    <scope>NUCLEOTIDE SEQUENCE [LARGE SCALE GENOMIC DNA]</scope>
    <source>
        <strain evidence="8 9">KACC 18849</strain>
    </source>
</reference>